<organism evidence="3">
    <name type="scientific">Candidatus Kentrum sp. TUN</name>
    <dbReference type="NCBI Taxonomy" id="2126343"/>
    <lineage>
        <taxon>Bacteria</taxon>
        <taxon>Pseudomonadati</taxon>
        <taxon>Pseudomonadota</taxon>
        <taxon>Gammaproteobacteria</taxon>
        <taxon>Candidatus Kentrum</taxon>
    </lineage>
</organism>
<evidence type="ECO:0000313" key="3">
    <source>
        <dbReference type="EMBL" id="VFK67839.1"/>
    </source>
</evidence>
<accession>A0A451APB0</accession>
<protein>
    <submittedName>
        <fullName evidence="3">Uncharacterized protein</fullName>
    </submittedName>
</protein>
<dbReference type="AlphaFoldDB" id="A0A451APB0"/>
<dbReference type="EMBL" id="CAADFX010000191">
    <property type="protein sequence ID" value="VFK62946.1"/>
    <property type="molecule type" value="Genomic_DNA"/>
</dbReference>
<name>A0A451APB0_9GAMM</name>
<dbReference type="EMBL" id="CAADFV010000162">
    <property type="protein sequence ID" value="VFK67839.1"/>
    <property type="molecule type" value="Genomic_DNA"/>
</dbReference>
<evidence type="ECO:0000313" key="2">
    <source>
        <dbReference type="EMBL" id="VFK62946.1"/>
    </source>
</evidence>
<dbReference type="EMBL" id="CAADFY010000073">
    <property type="protein sequence ID" value="VFK55733.1"/>
    <property type="molecule type" value="Genomic_DNA"/>
</dbReference>
<gene>
    <name evidence="2" type="ORF">BECKTUN1418D_GA0071000_11916</name>
    <name evidence="3" type="ORF">BECKTUN1418E_GA0071001_11625</name>
    <name evidence="1" type="ORF">BECKTUN1418F_GA0071002_10735</name>
</gene>
<sequence length="75" mass="8534">MTIDELIPSIIPLSDAEKIRLVQAVLQQLAHKEGKTVQLPLQVAEHFDPKRFYGVAHHSRQDVDQYVASAREGWN</sequence>
<evidence type="ECO:0000313" key="1">
    <source>
        <dbReference type="EMBL" id="VFK55733.1"/>
    </source>
</evidence>
<proteinExistence type="predicted"/>
<reference evidence="3" key="1">
    <citation type="submission" date="2019-02" db="EMBL/GenBank/DDBJ databases">
        <authorList>
            <person name="Gruber-Vodicka R. H."/>
            <person name="Seah K. B. B."/>
        </authorList>
    </citation>
    <scope>NUCLEOTIDE SEQUENCE</scope>
    <source>
        <strain evidence="2">BECK_BY1</strain>
        <strain evidence="3">BECK_BY2</strain>
        <strain evidence="1">BECK_BY3</strain>
    </source>
</reference>